<evidence type="ECO:0000256" key="4">
    <source>
        <dbReference type="ARBA" id="ARBA00023136"/>
    </source>
</evidence>
<evidence type="ECO:0000256" key="6">
    <source>
        <dbReference type="SAM" id="MobiDB-lite"/>
    </source>
</evidence>
<keyword evidence="2" id="KW-0812">Transmembrane</keyword>
<feature type="region of interest" description="Disordered" evidence="6">
    <location>
        <begin position="1"/>
        <end position="71"/>
    </location>
</feature>
<dbReference type="GO" id="GO:0016020">
    <property type="term" value="C:membrane"/>
    <property type="evidence" value="ECO:0007669"/>
    <property type="project" value="UniProtKB-SubCell"/>
</dbReference>
<evidence type="ECO:0000313" key="7">
    <source>
        <dbReference type="EMBL" id="JAG93061.1"/>
    </source>
</evidence>
<comment type="similarity">
    <text evidence="5">Belongs to the ROH1 family.</text>
</comment>
<evidence type="ECO:0000256" key="2">
    <source>
        <dbReference type="ARBA" id="ARBA00022692"/>
    </source>
</evidence>
<evidence type="ECO:0000256" key="1">
    <source>
        <dbReference type="ARBA" id="ARBA00004167"/>
    </source>
</evidence>
<organism evidence="7">
    <name type="scientific">Araucaria cunninghamii</name>
    <name type="common">Hoop pine</name>
    <name type="synonym">Moreton Bay pine</name>
    <dbReference type="NCBI Taxonomy" id="56994"/>
    <lineage>
        <taxon>Eukaryota</taxon>
        <taxon>Viridiplantae</taxon>
        <taxon>Streptophyta</taxon>
        <taxon>Embryophyta</taxon>
        <taxon>Tracheophyta</taxon>
        <taxon>Spermatophyta</taxon>
        <taxon>Pinopsida</taxon>
        <taxon>Pinidae</taxon>
        <taxon>Conifers II</taxon>
        <taxon>Araucariales</taxon>
        <taxon>Araucariaceae</taxon>
        <taxon>Araucaria</taxon>
    </lineage>
</organism>
<accession>A0A0D6QS01</accession>
<dbReference type="InterPro" id="IPR008511">
    <property type="entry name" value="ROH1-like"/>
</dbReference>
<evidence type="ECO:0008006" key="8">
    <source>
        <dbReference type="Google" id="ProtNLM"/>
    </source>
</evidence>
<keyword evidence="4" id="KW-0472">Membrane</keyword>
<dbReference type="PANTHER" id="PTHR31509">
    <property type="entry name" value="BPS1-LIKE PROTEIN"/>
    <property type="match status" value="1"/>
</dbReference>
<proteinExistence type="inferred from homology"/>
<reference evidence="7" key="1">
    <citation type="submission" date="2015-03" db="EMBL/GenBank/DDBJ databases">
        <title>A transcriptome of Araucaria cunninghamii, an australian fine timber species.</title>
        <authorList>
            <person name="Jing Yi C.J.Y."/>
            <person name="Yin San L.Y.S."/>
            <person name="Abdul Karim S.S."/>
            <person name="Wan Azmi N.N."/>
            <person name="Hercus R.R."/>
            <person name="Croft L.L."/>
        </authorList>
    </citation>
    <scope>NUCLEOTIDE SEQUENCE</scope>
    <source>
        <strain evidence="7">MI0301</strain>
        <tissue evidence="7">Leaf</tissue>
    </source>
</reference>
<dbReference type="AlphaFoldDB" id="A0A0D6QS01"/>
<dbReference type="EMBL" id="GCKF01048281">
    <property type="protein sequence ID" value="JAG93061.1"/>
    <property type="molecule type" value="Transcribed_RNA"/>
</dbReference>
<feature type="compositionally biased region" description="Low complexity" evidence="6">
    <location>
        <begin position="51"/>
        <end position="61"/>
    </location>
</feature>
<evidence type="ECO:0000256" key="5">
    <source>
        <dbReference type="ARBA" id="ARBA00035114"/>
    </source>
</evidence>
<name>A0A0D6QS01_ARACU</name>
<sequence>MKNPAASAASAASASTSKGSSNASSSSSASSSTVRNLFSSRPQQAQVHPMNSPSPSRGGSNNKEDKGLIGASSGHDQEALEAFQRSAGERFAVIAAAQDDDNTPLLSLAWLRLALDAVLGCEADFKALVPRPRPPLSKPVERMADDFLERSVKALDLCNAVRDGIEHIRLWQKHVEILLCALDLRQRHHLGEAQLRRARKALADLTLALGEDNKESILAQYRHRSFARPAAAAAAASSQFRSLSWSVSRSWSAGRQLQAMGSNMAPPRATEVTATGGFAVATYSMNVVILFAMWALVAAVPCQDRGLQIHFSVPRTFPWAAPLLAVYDKVMEEARRRDRRSGGGGALLMEIYQISSSVRRLSDLVDAAGNASLPLTENQDQEIRKEVMTLMQLWAAVKEGLDPLEKQVRELFHRIVNTRTEVLDCMSRTTPER</sequence>
<dbReference type="Pfam" id="PF05633">
    <property type="entry name" value="ROH1-like"/>
    <property type="match status" value="1"/>
</dbReference>
<feature type="compositionally biased region" description="Polar residues" evidence="6">
    <location>
        <begin position="33"/>
        <end position="46"/>
    </location>
</feature>
<comment type="subcellular location">
    <subcellularLocation>
        <location evidence="1">Membrane</location>
        <topology evidence="1">Single-pass membrane protein</topology>
    </subcellularLocation>
</comment>
<feature type="compositionally biased region" description="Low complexity" evidence="6">
    <location>
        <begin position="1"/>
        <end position="32"/>
    </location>
</feature>
<evidence type="ECO:0000256" key="3">
    <source>
        <dbReference type="ARBA" id="ARBA00022989"/>
    </source>
</evidence>
<keyword evidence="3" id="KW-1133">Transmembrane helix</keyword>
<protein>
    <recommendedName>
        <fullName evidence="8">R3H domain-containing protein</fullName>
    </recommendedName>
</protein>